<dbReference type="EMBL" id="PKGZ01000003">
    <property type="protein sequence ID" value="PKY91395.1"/>
    <property type="molecule type" value="Genomic_DNA"/>
</dbReference>
<dbReference type="Proteomes" id="UP000234775">
    <property type="component" value="Unassembled WGS sequence"/>
</dbReference>
<name>A0A2I1K771_9LACT</name>
<dbReference type="RefSeq" id="WP_101660245.1">
    <property type="nucleotide sequence ID" value="NZ_PKGZ01000003.1"/>
</dbReference>
<reference evidence="1 2" key="1">
    <citation type="submission" date="2017-12" db="EMBL/GenBank/DDBJ databases">
        <title>Phylogenetic diversity of female urinary microbiome.</title>
        <authorList>
            <person name="Thomas-White K."/>
            <person name="Wolfe A.J."/>
        </authorList>
    </citation>
    <scope>NUCLEOTIDE SEQUENCE [LARGE SCALE GENOMIC DNA]</scope>
    <source>
        <strain evidence="1 2">UMB0844</strain>
    </source>
</reference>
<comment type="caution">
    <text evidence="1">The sequence shown here is derived from an EMBL/GenBank/DDBJ whole genome shotgun (WGS) entry which is preliminary data.</text>
</comment>
<sequence length="145" mass="16872">MRYLTGIYAFNIPCSLETSGDWHWGALNWKQADFKESTSSFYGNYGISQKPVSTPIGAYYVANHIRAFLDLLVEGKFSVVRDSRKEYFGNEKYTLEILNKVYELKGTDNWEAIAQFISKEYGLYWQAYLILKGDKYDERLARKTS</sequence>
<evidence type="ECO:0000313" key="2">
    <source>
        <dbReference type="Proteomes" id="UP000234775"/>
    </source>
</evidence>
<protein>
    <submittedName>
        <fullName evidence="1">Uncharacterized protein</fullName>
    </submittedName>
</protein>
<keyword evidence="2" id="KW-1185">Reference proteome</keyword>
<evidence type="ECO:0000313" key="1">
    <source>
        <dbReference type="EMBL" id="PKY91395.1"/>
    </source>
</evidence>
<gene>
    <name evidence="1" type="ORF">CYJ27_04805</name>
</gene>
<dbReference type="AlphaFoldDB" id="A0A2I1K771"/>
<proteinExistence type="predicted"/>
<accession>A0A2I1K771</accession>
<organism evidence="1 2">
    <name type="scientific">Aerococcus christensenii</name>
    <dbReference type="NCBI Taxonomy" id="87541"/>
    <lineage>
        <taxon>Bacteria</taxon>
        <taxon>Bacillati</taxon>
        <taxon>Bacillota</taxon>
        <taxon>Bacilli</taxon>
        <taxon>Lactobacillales</taxon>
        <taxon>Aerococcaceae</taxon>
        <taxon>Aerococcus</taxon>
    </lineage>
</organism>